<name>A0A9P6H5N7_9AGAM</name>
<dbReference type="EMBL" id="WIUZ02000017">
    <property type="protein sequence ID" value="KAF9780036.1"/>
    <property type="molecule type" value="Genomic_DNA"/>
</dbReference>
<proteinExistence type="predicted"/>
<reference evidence="4" key="1">
    <citation type="journal article" date="2020" name="Nat. Commun.">
        <title>Large-scale genome sequencing of mycorrhizal fungi provides insights into the early evolution of symbiotic traits.</title>
        <authorList>
            <person name="Miyauchi S."/>
            <person name="Kiss E."/>
            <person name="Kuo A."/>
            <person name="Drula E."/>
            <person name="Kohler A."/>
            <person name="Sanchez-Garcia M."/>
            <person name="Morin E."/>
            <person name="Andreopoulos B."/>
            <person name="Barry K.W."/>
            <person name="Bonito G."/>
            <person name="Buee M."/>
            <person name="Carver A."/>
            <person name="Chen C."/>
            <person name="Cichocki N."/>
            <person name="Clum A."/>
            <person name="Culley D."/>
            <person name="Crous P.W."/>
            <person name="Fauchery L."/>
            <person name="Girlanda M."/>
            <person name="Hayes R.D."/>
            <person name="Keri Z."/>
            <person name="LaButti K."/>
            <person name="Lipzen A."/>
            <person name="Lombard V."/>
            <person name="Magnuson J."/>
            <person name="Maillard F."/>
            <person name="Murat C."/>
            <person name="Nolan M."/>
            <person name="Ohm R.A."/>
            <person name="Pangilinan J."/>
            <person name="Pereira M.F."/>
            <person name="Perotto S."/>
            <person name="Peter M."/>
            <person name="Pfister S."/>
            <person name="Riley R."/>
            <person name="Sitrit Y."/>
            <person name="Stielow J.B."/>
            <person name="Szollosi G."/>
            <person name="Zifcakova L."/>
            <person name="Stursova M."/>
            <person name="Spatafora J.W."/>
            <person name="Tedersoo L."/>
            <person name="Vaario L.M."/>
            <person name="Yamada A."/>
            <person name="Yan M."/>
            <person name="Wang P."/>
            <person name="Xu J."/>
            <person name="Bruns T."/>
            <person name="Baldrian P."/>
            <person name="Vilgalys R."/>
            <person name="Dunand C."/>
            <person name="Henrissat B."/>
            <person name="Grigoriev I.V."/>
            <person name="Hibbett D."/>
            <person name="Nagy L.G."/>
            <person name="Martin F.M."/>
        </authorList>
    </citation>
    <scope>NUCLEOTIDE SEQUENCE</scope>
    <source>
        <strain evidence="4">UH-Tt-Lm1</strain>
    </source>
</reference>
<feature type="compositionally biased region" description="Pro residues" evidence="1">
    <location>
        <begin position="340"/>
        <end position="349"/>
    </location>
</feature>
<organism evidence="4 5">
    <name type="scientific">Thelephora terrestris</name>
    <dbReference type="NCBI Taxonomy" id="56493"/>
    <lineage>
        <taxon>Eukaryota</taxon>
        <taxon>Fungi</taxon>
        <taxon>Dikarya</taxon>
        <taxon>Basidiomycota</taxon>
        <taxon>Agaricomycotina</taxon>
        <taxon>Agaricomycetes</taxon>
        <taxon>Thelephorales</taxon>
        <taxon>Thelephoraceae</taxon>
        <taxon>Thelephora</taxon>
    </lineage>
</organism>
<keyword evidence="3" id="KW-0732">Signal</keyword>
<dbReference type="AlphaFoldDB" id="A0A9P6H5N7"/>
<feature type="compositionally biased region" description="Low complexity" evidence="1">
    <location>
        <begin position="283"/>
        <end position="300"/>
    </location>
</feature>
<evidence type="ECO:0000313" key="4">
    <source>
        <dbReference type="EMBL" id="KAF9780036.1"/>
    </source>
</evidence>
<evidence type="ECO:0000313" key="5">
    <source>
        <dbReference type="Proteomes" id="UP000736335"/>
    </source>
</evidence>
<evidence type="ECO:0000256" key="2">
    <source>
        <dbReference type="SAM" id="Phobius"/>
    </source>
</evidence>
<gene>
    <name evidence="4" type="ORF">BJ322DRAFT_1084282</name>
</gene>
<dbReference type="Proteomes" id="UP000736335">
    <property type="component" value="Unassembled WGS sequence"/>
</dbReference>
<keyword evidence="2" id="KW-0812">Transmembrane</keyword>
<feature type="signal peptide" evidence="3">
    <location>
        <begin position="1"/>
        <end position="20"/>
    </location>
</feature>
<protein>
    <submittedName>
        <fullName evidence="4">Uncharacterized protein</fullName>
    </submittedName>
</protein>
<comment type="caution">
    <text evidence="4">The sequence shown here is derived from an EMBL/GenBank/DDBJ whole genome shotgun (WGS) entry which is preliminary data.</text>
</comment>
<reference evidence="4" key="2">
    <citation type="submission" date="2020-11" db="EMBL/GenBank/DDBJ databases">
        <authorList>
            <consortium name="DOE Joint Genome Institute"/>
            <person name="Kuo A."/>
            <person name="Miyauchi S."/>
            <person name="Kiss E."/>
            <person name="Drula E."/>
            <person name="Kohler A."/>
            <person name="Sanchez-Garcia M."/>
            <person name="Andreopoulos B."/>
            <person name="Barry K.W."/>
            <person name="Bonito G."/>
            <person name="Buee M."/>
            <person name="Carver A."/>
            <person name="Chen C."/>
            <person name="Cichocki N."/>
            <person name="Clum A."/>
            <person name="Culley D."/>
            <person name="Crous P.W."/>
            <person name="Fauchery L."/>
            <person name="Girlanda M."/>
            <person name="Hayes R."/>
            <person name="Keri Z."/>
            <person name="Labutti K."/>
            <person name="Lipzen A."/>
            <person name="Lombard V."/>
            <person name="Magnuson J."/>
            <person name="Maillard F."/>
            <person name="Morin E."/>
            <person name="Murat C."/>
            <person name="Nolan M."/>
            <person name="Ohm R."/>
            <person name="Pangilinan J."/>
            <person name="Pereira M."/>
            <person name="Perotto S."/>
            <person name="Peter M."/>
            <person name="Riley R."/>
            <person name="Sitrit Y."/>
            <person name="Stielow B."/>
            <person name="Szollosi G."/>
            <person name="Zifcakova L."/>
            <person name="Stursova M."/>
            <person name="Spatafora J.W."/>
            <person name="Tedersoo L."/>
            <person name="Vaario L.-M."/>
            <person name="Yamada A."/>
            <person name="Yan M."/>
            <person name="Wang P."/>
            <person name="Xu J."/>
            <person name="Bruns T."/>
            <person name="Baldrian P."/>
            <person name="Vilgalys R."/>
            <person name="Henrissat B."/>
            <person name="Grigoriev I.V."/>
            <person name="Hibbett D."/>
            <person name="Nagy L.G."/>
            <person name="Martin F.M."/>
        </authorList>
    </citation>
    <scope>NUCLEOTIDE SEQUENCE</scope>
    <source>
        <strain evidence="4">UH-Tt-Lm1</strain>
    </source>
</reference>
<keyword evidence="2" id="KW-1133">Transmembrane helix</keyword>
<keyword evidence="2" id="KW-0472">Membrane</keyword>
<feature type="region of interest" description="Disordered" evidence="1">
    <location>
        <begin position="244"/>
        <end position="369"/>
    </location>
</feature>
<feature type="transmembrane region" description="Helical" evidence="2">
    <location>
        <begin position="169"/>
        <end position="193"/>
    </location>
</feature>
<keyword evidence="5" id="KW-1185">Reference proteome</keyword>
<feature type="transmembrane region" description="Helical" evidence="2">
    <location>
        <begin position="140"/>
        <end position="163"/>
    </location>
</feature>
<feature type="chain" id="PRO_5040397126" evidence="3">
    <location>
        <begin position="21"/>
        <end position="369"/>
    </location>
</feature>
<evidence type="ECO:0000256" key="1">
    <source>
        <dbReference type="SAM" id="MobiDB-lite"/>
    </source>
</evidence>
<accession>A0A9P6H5N7</accession>
<evidence type="ECO:0000256" key="3">
    <source>
        <dbReference type="SAM" id="SignalP"/>
    </source>
</evidence>
<sequence>MLVGWYIKFLATFFATLLVSEHLPLIKTIGASPSEASQLLSTVSTFASEVKDNIVEMAARPSHFFHENENENENESDQSPPVSPLSPLPVAPLFESPPESPPPQPPEASPVADSTLRFWRMEGTIVIVQYDLNGIPRVDLLWKVFVWVAYWFGVLFSSGAGVSSTWRLYWVYVVAPAMLGLFGGLGYGLAGWCRGCLSRRSPKVVEKVESVVVVERTSPANSYFETQLSQSYMMPSNFQHAPDPRRLGVSTSIADTKPHAEGSNPTIDGIAKKEEDADPLMVPSSLSDSSWYSPGSPLSPTQSNRGGLDLYSYDGFQPRPRVSPPSGLPDTLMGPLPSVASPPPPPDPILPTISDPWNDYVPDDRTDLS</sequence>